<dbReference type="PANTHER" id="PTHR34262">
    <property type="entry name" value="TRANSMEMBRANE PROTEIN 220"/>
    <property type="match status" value="1"/>
</dbReference>
<evidence type="ECO:0000313" key="2">
    <source>
        <dbReference type="EMBL" id="SIO51502.1"/>
    </source>
</evidence>
<gene>
    <name evidence="2" type="ORF">SAMN04488055_5066</name>
</gene>
<evidence type="ECO:0000256" key="1">
    <source>
        <dbReference type="SAM" id="Phobius"/>
    </source>
</evidence>
<dbReference type="AlphaFoldDB" id="A0A1N6K4H6"/>
<keyword evidence="1" id="KW-1133">Transmembrane helix</keyword>
<sequence length="135" mass="15572">MKIFNVVFCVLFILFAALQWNDPDPYIWMPIYLYGAVFCGLAATGSYYKGWYLFGILAYLGYAIYLFFTKDGVLDWATEHHAENIAGAMKASTPWIEDTREFFGLFILIIVLLVNFVHASQKKAKKMRKKMMKIG</sequence>
<feature type="transmembrane region" description="Helical" evidence="1">
    <location>
        <begin position="102"/>
        <end position="120"/>
    </location>
</feature>
<dbReference type="Proteomes" id="UP000185003">
    <property type="component" value="Unassembled WGS sequence"/>
</dbReference>
<dbReference type="PANTHER" id="PTHR34262:SF1">
    <property type="entry name" value="TRANSMEMBRANE PROTEIN 220"/>
    <property type="match status" value="1"/>
</dbReference>
<name>A0A1N6K4H6_9BACT</name>
<keyword evidence="1" id="KW-0472">Membrane</keyword>
<keyword evidence="1 2" id="KW-0812">Transmembrane</keyword>
<feature type="transmembrane region" description="Helical" evidence="1">
    <location>
        <begin position="51"/>
        <end position="68"/>
    </location>
</feature>
<accession>A0A1N6K4H6</accession>
<dbReference type="Pfam" id="PF15071">
    <property type="entry name" value="TMEM220"/>
    <property type="match status" value="1"/>
</dbReference>
<dbReference type="STRING" id="536979.SAMN04488055_5066"/>
<dbReference type="EMBL" id="FSRA01000002">
    <property type="protein sequence ID" value="SIO51502.1"/>
    <property type="molecule type" value="Genomic_DNA"/>
</dbReference>
<reference evidence="2 3" key="1">
    <citation type="submission" date="2016-11" db="EMBL/GenBank/DDBJ databases">
        <authorList>
            <person name="Jaros S."/>
            <person name="Januszkiewicz K."/>
            <person name="Wedrychowicz H."/>
        </authorList>
    </citation>
    <scope>NUCLEOTIDE SEQUENCE [LARGE SCALE GENOMIC DNA]</scope>
    <source>
        <strain evidence="2 3">DSM 24787</strain>
    </source>
</reference>
<evidence type="ECO:0000313" key="3">
    <source>
        <dbReference type="Proteomes" id="UP000185003"/>
    </source>
</evidence>
<protein>
    <submittedName>
        <fullName evidence="2">Transmembrane family 220, helix</fullName>
    </submittedName>
</protein>
<organism evidence="2 3">
    <name type="scientific">Chitinophaga niabensis</name>
    <dbReference type="NCBI Taxonomy" id="536979"/>
    <lineage>
        <taxon>Bacteria</taxon>
        <taxon>Pseudomonadati</taxon>
        <taxon>Bacteroidota</taxon>
        <taxon>Chitinophagia</taxon>
        <taxon>Chitinophagales</taxon>
        <taxon>Chitinophagaceae</taxon>
        <taxon>Chitinophaga</taxon>
    </lineage>
</organism>
<dbReference type="OrthoDB" id="329078at2"/>
<keyword evidence="3" id="KW-1185">Reference proteome</keyword>
<dbReference type="InterPro" id="IPR029377">
    <property type="entry name" value="TMEM220"/>
</dbReference>
<proteinExistence type="predicted"/>
<dbReference type="RefSeq" id="WP_074242334.1">
    <property type="nucleotide sequence ID" value="NZ_CP154260.1"/>
</dbReference>
<feature type="transmembrane region" description="Helical" evidence="1">
    <location>
        <begin position="26"/>
        <end position="44"/>
    </location>
</feature>